<comment type="similarity">
    <text evidence="1">Belongs to the peptidase S12 family.</text>
</comment>
<evidence type="ECO:0000259" key="2">
    <source>
        <dbReference type="Pfam" id="PF00144"/>
    </source>
</evidence>
<dbReference type="Proteomes" id="UP000799537">
    <property type="component" value="Unassembled WGS sequence"/>
</dbReference>
<name>A0A6A6CW56_ZASCE</name>
<feature type="domain" description="Beta-lactamase-related" evidence="2">
    <location>
        <begin position="27"/>
        <end position="341"/>
    </location>
</feature>
<dbReference type="InterPro" id="IPR050491">
    <property type="entry name" value="AmpC-like"/>
</dbReference>
<dbReference type="Gene3D" id="3.40.710.10">
    <property type="entry name" value="DD-peptidase/beta-lactamase superfamily"/>
    <property type="match status" value="1"/>
</dbReference>
<dbReference type="Pfam" id="PF00144">
    <property type="entry name" value="Beta-lactamase"/>
    <property type="match status" value="1"/>
</dbReference>
<dbReference type="PANTHER" id="PTHR46825:SF9">
    <property type="entry name" value="BETA-LACTAMASE-RELATED DOMAIN-CONTAINING PROTEIN"/>
    <property type="match status" value="1"/>
</dbReference>
<dbReference type="PANTHER" id="PTHR46825">
    <property type="entry name" value="D-ALANYL-D-ALANINE-CARBOXYPEPTIDASE/ENDOPEPTIDASE AMPH"/>
    <property type="match status" value="1"/>
</dbReference>
<dbReference type="AlphaFoldDB" id="A0A6A6CW56"/>
<accession>A0A6A6CW56</accession>
<proteinExistence type="inferred from homology"/>
<organism evidence="3 4">
    <name type="scientific">Zasmidium cellare ATCC 36951</name>
    <dbReference type="NCBI Taxonomy" id="1080233"/>
    <lineage>
        <taxon>Eukaryota</taxon>
        <taxon>Fungi</taxon>
        <taxon>Dikarya</taxon>
        <taxon>Ascomycota</taxon>
        <taxon>Pezizomycotina</taxon>
        <taxon>Dothideomycetes</taxon>
        <taxon>Dothideomycetidae</taxon>
        <taxon>Mycosphaerellales</taxon>
        <taxon>Mycosphaerellaceae</taxon>
        <taxon>Zasmidium</taxon>
    </lineage>
</organism>
<dbReference type="OrthoDB" id="552049at2759"/>
<dbReference type="EMBL" id="ML993583">
    <property type="protein sequence ID" value="KAF2171427.1"/>
    <property type="molecule type" value="Genomic_DNA"/>
</dbReference>
<dbReference type="SUPFAM" id="SSF56601">
    <property type="entry name" value="beta-lactamase/transpeptidase-like"/>
    <property type="match status" value="1"/>
</dbReference>
<dbReference type="GeneID" id="54557819"/>
<evidence type="ECO:0000313" key="3">
    <source>
        <dbReference type="EMBL" id="KAF2171427.1"/>
    </source>
</evidence>
<reference evidence="3" key="1">
    <citation type="journal article" date="2020" name="Stud. Mycol.">
        <title>101 Dothideomycetes genomes: a test case for predicting lifestyles and emergence of pathogens.</title>
        <authorList>
            <person name="Haridas S."/>
            <person name="Albert R."/>
            <person name="Binder M."/>
            <person name="Bloem J."/>
            <person name="Labutti K."/>
            <person name="Salamov A."/>
            <person name="Andreopoulos B."/>
            <person name="Baker S."/>
            <person name="Barry K."/>
            <person name="Bills G."/>
            <person name="Bluhm B."/>
            <person name="Cannon C."/>
            <person name="Castanera R."/>
            <person name="Culley D."/>
            <person name="Daum C."/>
            <person name="Ezra D."/>
            <person name="Gonzalez J."/>
            <person name="Henrissat B."/>
            <person name="Kuo A."/>
            <person name="Liang C."/>
            <person name="Lipzen A."/>
            <person name="Lutzoni F."/>
            <person name="Magnuson J."/>
            <person name="Mondo S."/>
            <person name="Nolan M."/>
            <person name="Ohm R."/>
            <person name="Pangilinan J."/>
            <person name="Park H.-J."/>
            <person name="Ramirez L."/>
            <person name="Alfaro M."/>
            <person name="Sun H."/>
            <person name="Tritt A."/>
            <person name="Yoshinaga Y."/>
            <person name="Zwiers L.-H."/>
            <person name="Turgeon B."/>
            <person name="Goodwin S."/>
            <person name="Spatafora J."/>
            <person name="Crous P."/>
            <person name="Grigoriev I."/>
        </authorList>
    </citation>
    <scope>NUCLEOTIDE SEQUENCE</scope>
    <source>
        <strain evidence="3">ATCC 36951</strain>
    </source>
</reference>
<dbReference type="RefSeq" id="XP_033672316.1">
    <property type="nucleotide sequence ID" value="XM_033804547.1"/>
</dbReference>
<keyword evidence="4" id="KW-1185">Reference proteome</keyword>
<dbReference type="InterPro" id="IPR012338">
    <property type="entry name" value="Beta-lactam/transpept-like"/>
</dbReference>
<evidence type="ECO:0000313" key="4">
    <source>
        <dbReference type="Proteomes" id="UP000799537"/>
    </source>
</evidence>
<gene>
    <name evidence="3" type="ORF">M409DRAFT_18544</name>
</gene>
<dbReference type="InterPro" id="IPR001466">
    <property type="entry name" value="Beta-lactam-related"/>
</dbReference>
<sequence length="552" mass="61379">MERCRVKYLLTEPSQYEGTIILNLPQGYGFSELPSTLATPDTLYFAGSTTKAFTAAAAGKLIHQDQSKKPTNLKWTTPISQILKDDFILSDEYATSHVTIEDALSHRSGLPLFDNVYGCGDASALDTVRLMRHLPFSADIRTKWQYNNFMYAAVQTLVERLSDQSLENFLAEEFWKPLDMASTMFDVRKAQSMKDDNGSSRLTRGYFWNDEGGHYVPDEYLDLTPVAGAGAMISSVNDMALWTKALLQASQDLTKSSSPINHHLFRDITTPRCIIPDAYSAMWKHSTGVSVYALGWFVQSIGRLTLLSHGGGLCGFGTTLYLVPECGLGFVAMGNTMGASNCVETDLFFEVLKRLGIFEPEVGVTQDSKGAFATQGAEQTNHDQVADPVQLTTDTSLWAPENYTGVYSHPGLGDFTVTMATTQVRERTRHGISAQGSTTPITKDTPILLVEPSRRTWPYTYVLVHQSGEDFTMAVFFRRGNEERDTEPASRDSTCSRKLECKNGLVMEFLYSAKARLEGSGERLGMQLSPELADCEAAEEDWRKGMIWLEKR</sequence>
<protein>
    <recommendedName>
        <fullName evidence="2">Beta-lactamase-related domain-containing protein</fullName>
    </recommendedName>
</protein>
<evidence type="ECO:0000256" key="1">
    <source>
        <dbReference type="ARBA" id="ARBA00038215"/>
    </source>
</evidence>